<reference evidence="9 10" key="1">
    <citation type="journal article" date="2014" name="Proc. Natl. Acad. Sci. U.S.A.">
        <title>Trajectory and genomic determinants of fungal-pathogen speciation and host adaptation.</title>
        <authorList>
            <person name="Hu X."/>
            <person name="Xiao G."/>
            <person name="Zheng P."/>
            <person name="Shang Y."/>
            <person name="Su Y."/>
            <person name="Zhang X."/>
            <person name="Liu X."/>
            <person name="Zhan S."/>
            <person name="St Leger R.J."/>
            <person name="Wang C."/>
        </authorList>
    </citation>
    <scope>NUCLEOTIDE SEQUENCE [LARGE SCALE GENOMIC DNA]</scope>
    <source>
        <strain evidence="9 10">ARSEF 1941</strain>
    </source>
</reference>
<dbReference type="PANTHER" id="PTHR34187:SF2">
    <property type="entry name" value="DUF202 DOMAIN-CONTAINING PROTEIN"/>
    <property type="match status" value="1"/>
</dbReference>
<dbReference type="PANTHER" id="PTHR34187">
    <property type="entry name" value="FGR18P"/>
    <property type="match status" value="1"/>
</dbReference>
<feature type="transmembrane region" description="Helical" evidence="7">
    <location>
        <begin position="158"/>
        <end position="178"/>
    </location>
</feature>
<evidence type="ECO:0000256" key="5">
    <source>
        <dbReference type="ARBA" id="ARBA00023136"/>
    </source>
</evidence>
<dbReference type="AlphaFoldDB" id="A0A0B2WJT4"/>
<evidence type="ECO:0000256" key="3">
    <source>
        <dbReference type="ARBA" id="ARBA00022692"/>
    </source>
</evidence>
<sequence>MSTDPAQLGRQLSWQAIATEDEPAPAPDETTGIVSRGSGQSYQALHTAGTTRPRPSIYSRPSRPVPSDRPEDDAPNGSAERESRSWLRGKLAALQSVELENKGSVARDHLALERTFLSWLRTSLAFASIGVAVTQLFRLNTTISGGNGNSDNATLRRLGKPLGSTFLGISILTLLLGARRYFHGQDWVIKGKFPASRGTIILIASVSLAIMLVSLVVVIVIHPPDEDL</sequence>
<organism evidence="9 10">
    <name type="scientific">Metarhizium album (strain ARSEF 1941)</name>
    <dbReference type="NCBI Taxonomy" id="1081103"/>
    <lineage>
        <taxon>Eukaryota</taxon>
        <taxon>Fungi</taxon>
        <taxon>Dikarya</taxon>
        <taxon>Ascomycota</taxon>
        <taxon>Pezizomycotina</taxon>
        <taxon>Sordariomycetes</taxon>
        <taxon>Hypocreomycetidae</taxon>
        <taxon>Hypocreales</taxon>
        <taxon>Clavicipitaceae</taxon>
        <taxon>Metarhizium</taxon>
    </lineage>
</organism>
<keyword evidence="2" id="KW-1003">Cell membrane</keyword>
<dbReference type="GeneID" id="63740312"/>
<keyword evidence="3 7" id="KW-0812">Transmembrane</keyword>
<comment type="subcellular location">
    <subcellularLocation>
        <location evidence="1">Cell membrane</location>
        <topology evidence="1">Multi-pass membrane protein</topology>
    </subcellularLocation>
</comment>
<feature type="region of interest" description="Disordered" evidence="6">
    <location>
        <begin position="1"/>
        <end position="85"/>
    </location>
</feature>
<dbReference type="OrthoDB" id="199599at2759"/>
<dbReference type="EMBL" id="AZHE01000016">
    <property type="protein sequence ID" value="KHN96271.1"/>
    <property type="molecule type" value="Genomic_DNA"/>
</dbReference>
<feature type="compositionally biased region" description="Polar residues" evidence="6">
    <location>
        <begin position="1"/>
        <end position="16"/>
    </location>
</feature>
<feature type="compositionally biased region" description="Polar residues" evidence="6">
    <location>
        <begin position="37"/>
        <end position="50"/>
    </location>
</feature>
<dbReference type="InterPro" id="IPR052053">
    <property type="entry name" value="IM_YidH-like"/>
</dbReference>
<feature type="transmembrane region" description="Helical" evidence="7">
    <location>
        <begin position="199"/>
        <end position="221"/>
    </location>
</feature>
<dbReference type="InterPro" id="IPR003807">
    <property type="entry name" value="DUF202"/>
</dbReference>
<evidence type="ECO:0000313" key="9">
    <source>
        <dbReference type="EMBL" id="KHN96271.1"/>
    </source>
</evidence>
<evidence type="ECO:0000313" key="10">
    <source>
        <dbReference type="Proteomes" id="UP000030816"/>
    </source>
</evidence>
<protein>
    <recommendedName>
        <fullName evidence="8">DUF202 domain-containing protein</fullName>
    </recommendedName>
</protein>
<dbReference type="GO" id="GO:0005886">
    <property type="term" value="C:plasma membrane"/>
    <property type="evidence" value="ECO:0007669"/>
    <property type="project" value="UniProtKB-SubCell"/>
</dbReference>
<keyword evidence="4 7" id="KW-1133">Transmembrane helix</keyword>
<accession>A0A0B2WJT4</accession>
<feature type="domain" description="DUF202" evidence="8">
    <location>
        <begin position="107"/>
        <end position="183"/>
    </location>
</feature>
<comment type="caution">
    <text evidence="9">The sequence shown here is derived from an EMBL/GenBank/DDBJ whole genome shotgun (WGS) entry which is preliminary data.</text>
</comment>
<evidence type="ECO:0000256" key="4">
    <source>
        <dbReference type="ARBA" id="ARBA00022989"/>
    </source>
</evidence>
<evidence type="ECO:0000256" key="6">
    <source>
        <dbReference type="SAM" id="MobiDB-lite"/>
    </source>
</evidence>
<evidence type="ECO:0000256" key="2">
    <source>
        <dbReference type="ARBA" id="ARBA00022475"/>
    </source>
</evidence>
<dbReference type="Proteomes" id="UP000030816">
    <property type="component" value="Unassembled WGS sequence"/>
</dbReference>
<gene>
    <name evidence="9" type="ORF">MAM_05857</name>
</gene>
<evidence type="ECO:0000259" key="8">
    <source>
        <dbReference type="Pfam" id="PF02656"/>
    </source>
</evidence>
<dbReference type="HOGENOM" id="CLU_053359_0_0_1"/>
<feature type="transmembrane region" description="Helical" evidence="7">
    <location>
        <begin position="116"/>
        <end position="138"/>
    </location>
</feature>
<dbReference type="Pfam" id="PF02656">
    <property type="entry name" value="DUF202"/>
    <property type="match status" value="1"/>
</dbReference>
<evidence type="ECO:0000256" key="1">
    <source>
        <dbReference type="ARBA" id="ARBA00004651"/>
    </source>
</evidence>
<feature type="compositionally biased region" description="Low complexity" evidence="6">
    <location>
        <begin position="52"/>
        <end position="62"/>
    </location>
</feature>
<name>A0A0B2WJT4_METAS</name>
<keyword evidence="5 7" id="KW-0472">Membrane</keyword>
<dbReference type="RefSeq" id="XP_040677337.1">
    <property type="nucleotide sequence ID" value="XM_040824655.1"/>
</dbReference>
<keyword evidence="10" id="KW-1185">Reference proteome</keyword>
<proteinExistence type="predicted"/>
<evidence type="ECO:0000256" key="7">
    <source>
        <dbReference type="SAM" id="Phobius"/>
    </source>
</evidence>